<dbReference type="Proteomes" id="UP000000925">
    <property type="component" value="Chromosome"/>
</dbReference>
<organism evidence="2 3">
    <name type="scientific">Coraliomargarita akajimensis (strain DSM 45221 / IAM 15411 / JCM 23193 / KCTC 12865 / 04OKA010-24)</name>
    <dbReference type="NCBI Taxonomy" id="583355"/>
    <lineage>
        <taxon>Bacteria</taxon>
        <taxon>Pseudomonadati</taxon>
        <taxon>Verrucomicrobiota</taxon>
        <taxon>Opitutia</taxon>
        <taxon>Puniceicoccales</taxon>
        <taxon>Coraliomargaritaceae</taxon>
        <taxon>Coraliomargarita</taxon>
    </lineage>
</organism>
<dbReference type="OrthoDB" id="9772407at2"/>
<dbReference type="InterPro" id="IPR036812">
    <property type="entry name" value="NAD(P)_OxRdtase_dom_sf"/>
</dbReference>
<dbReference type="HOGENOM" id="CLU_023205_5_0_0"/>
<dbReference type="eggNOG" id="COG0667">
    <property type="taxonomic scope" value="Bacteria"/>
</dbReference>
<dbReference type="PANTHER" id="PTHR42686:SF1">
    <property type="entry name" value="GH17980P-RELATED"/>
    <property type="match status" value="1"/>
</dbReference>
<name>D5ENB0_CORAD</name>
<dbReference type="KEGG" id="caa:Caka_0520"/>
<dbReference type="GO" id="GO:0005829">
    <property type="term" value="C:cytosol"/>
    <property type="evidence" value="ECO:0007669"/>
    <property type="project" value="TreeGrafter"/>
</dbReference>
<dbReference type="AlphaFoldDB" id="D5ENB0"/>
<gene>
    <name evidence="2" type="ordered locus">Caka_0520</name>
</gene>
<dbReference type="InterPro" id="IPR020471">
    <property type="entry name" value="AKR"/>
</dbReference>
<reference evidence="2 3" key="1">
    <citation type="journal article" date="2010" name="Stand. Genomic Sci.">
        <title>Complete genome sequence of Coraliomargarita akajimensis type strain (04OKA010-24).</title>
        <authorList>
            <person name="Mavromatis K."/>
            <person name="Abt B."/>
            <person name="Brambilla E."/>
            <person name="Lapidus A."/>
            <person name="Copeland A."/>
            <person name="Deshpande S."/>
            <person name="Nolan M."/>
            <person name="Lucas S."/>
            <person name="Tice H."/>
            <person name="Cheng J.F."/>
            <person name="Han C."/>
            <person name="Detter J.C."/>
            <person name="Woyke T."/>
            <person name="Goodwin L."/>
            <person name="Pitluck S."/>
            <person name="Held B."/>
            <person name="Brettin T."/>
            <person name="Tapia R."/>
            <person name="Ivanova N."/>
            <person name="Mikhailova N."/>
            <person name="Pati A."/>
            <person name="Liolios K."/>
            <person name="Chen A."/>
            <person name="Palaniappan K."/>
            <person name="Land M."/>
            <person name="Hauser L."/>
            <person name="Chang Y.J."/>
            <person name="Jeffries C.D."/>
            <person name="Rohde M."/>
            <person name="Goker M."/>
            <person name="Bristow J."/>
            <person name="Eisen J.A."/>
            <person name="Markowitz V."/>
            <person name="Hugenholtz P."/>
            <person name="Klenk H.P."/>
            <person name="Kyrpides N.C."/>
        </authorList>
    </citation>
    <scope>NUCLEOTIDE SEQUENCE [LARGE SCALE GENOMIC DNA]</scope>
    <source>
        <strain evidence="3">DSM 45221 / IAM 15411 / JCM 23193 / KCTC 12865</strain>
    </source>
</reference>
<evidence type="ECO:0000259" key="1">
    <source>
        <dbReference type="Pfam" id="PF00248"/>
    </source>
</evidence>
<evidence type="ECO:0000313" key="2">
    <source>
        <dbReference type="EMBL" id="ADE53545.1"/>
    </source>
</evidence>
<keyword evidence="3" id="KW-1185">Reference proteome</keyword>
<dbReference type="STRING" id="583355.Caka_0520"/>
<dbReference type="CDD" id="cd19152">
    <property type="entry name" value="AKR_AKR15A"/>
    <property type="match status" value="1"/>
</dbReference>
<dbReference type="SUPFAM" id="SSF51430">
    <property type="entry name" value="NAD(P)-linked oxidoreductase"/>
    <property type="match status" value="1"/>
</dbReference>
<dbReference type="InterPro" id="IPR023210">
    <property type="entry name" value="NADP_OxRdtase_dom"/>
</dbReference>
<feature type="domain" description="NADP-dependent oxidoreductase" evidence="1">
    <location>
        <begin position="7"/>
        <end position="324"/>
    </location>
</feature>
<dbReference type="Gene3D" id="3.20.20.100">
    <property type="entry name" value="NADP-dependent oxidoreductase domain"/>
    <property type="match status" value="1"/>
</dbReference>
<proteinExistence type="predicted"/>
<dbReference type="RefSeq" id="WP_013042270.1">
    <property type="nucleotide sequence ID" value="NC_014008.1"/>
</dbReference>
<dbReference type="Pfam" id="PF00248">
    <property type="entry name" value="Aldo_ket_red"/>
    <property type="match status" value="1"/>
</dbReference>
<accession>D5ENB0</accession>
<evidence type="ECO:0000313" key="3">
    <source>
        <dbReference type="Proteomes" id="UP000000925"/>
    </source>
</evidence>
<dbReference type="PANTHER" id="PTHR42686">
    <property type="entry name" value="GH17980P-RELATED"/>
    <property type="match status" value="1"/>
</dbReference>
<sequence>MNLDLPKIIFGSSALGNLYEAVPCDKKLAIVENWVKHQSPLTVIDSAGKYGAGLSLESIGKCLKDLNVNPEQVLISNKLGWKRVPLKTPEPTFDEGLWIGIEHDVTECMGYDGIMECYEQGNEILGDYDAKLLSVHDPDEYIARAETAEAKETCYQVVVDSYRALAELKEQGKALGIGVGSKDWTIIKRLFDDGVPLDWVMFANTYTLYSHPEEVREFMEQLHAVGIQIINSAVFNAGFLIGGKWFDYREVTRESDPELFEWRDRFFAVCETHDVSPALACCQFALDAPGVVSLALNTSRPERVADNVALVSDRIEPDFWNALKKEGLL</sequence>
<dbReference type="EMBL" id="CP001998">
    <property type="protein sequence ID" value="ADE53545.1"/>
    <property type="molecule type" value="Genomic_DNA"/>
</dbReference>
<dbReference type="GO" id="GO:0016491">
    <property type="term" value="F:oxidoreductase activity"/>
    <property type="evidence" value="ECO:0007669"/>
    <property type="project" value="InterPro"/>
</dbReference>
<protein>
    <submittedName>
        <fullName evidence="2">Aldo/keto reductase</fullName>
    </submittedName>
</protein>